<comment type="caution">
    <text evidence="1">The sequence shown here is derived from an EMBL/GenBank/DDBJ whole genome shotgun (WGS) entry which is preliminary data.</text>
</comment>
<protein>
    <recommendedName>
        <fullName evidence="3">F-box domain-containing protein</fullName>
    </recommendedName>
</protein>
<proteinExistence type="predicted"/>
<organism evidence="1 2">
    <name type="scientific">Penicillium chrysogenum</name>
    <name type="common">Penicillium notatum</name>
    <dbReference type="NCBI Taxonomy" id="5076"/>
    <lineage>
        <taxon>Eukaryota</taxon>
        <taxon>Fungi</taxon>
        <taxon>Dikarya</taxon>
        <taxon>Ascomycota</taxon>
        <taxon>Pezizomycotina</taxon>
        <taxon>Eurotiomycetes</taxon>
        <taxon>Eurotiomycetidae</taxon>
        <taxon>Eurotiales</taxon>
        <taxon>Aspergillaceae</taxon>
        <taxon>Penicillium</taxon>
        <taxon>Penicillium chrysogenum species complex</taxon>
    </lineage>
</organism>
<reference evidence="1 2" key="1">
    <citation type="journal article" date="2023" name="IMA Fungus">
        <title>Comparative genomic study of the Penicillium genus elucidates a diverse pangenome and 15 lateral gene transfer events.</title>
        <authorList>
            <person name="Petersen C."/>
            <person name="Sorensen T."/>
            <person name="Nielsen M.R."/>
            <person name="Sondergaard T.E."/>
            <person name="Sorensen J.L."/>
            <person name="Fitzpatrick D.A."/>
            <person name="Frisvad J.C."/>
            <person name="Nielsen K.L."/>
        </authorList>
    </citation>
    <scope>NUCLEOTIDE SEQUENCE [LARGE SCALE GENOMIC DNA]</scope>
    <source>
        <strain evidence="1 2">IBT 3361</strain>
    </source>
</reference>
<evidence type="ECO:0000313" key="1">
    <source>
        <dbReference type="EMBL" id="KAJ5264485.1"/>
    </source>
</evidence>
<keyword evidence="2" id="KW-1185">Reference proteome</keyword>
<evidence type="ECO:0000313" key="2">
    <source>
        <dbReference type="Proteomes" id="UP001220256"/>
    </source>
</evidence>
<evidence type="ECO:0008006" key="3">
    <source>
        <dbReference type="Google" id="ProtNLM"/>
    </source>
</evidence>
<sequence length="390" mass="44426">MDDTDEPTTWLHPMVSCPLCKCDTTSSLVSPLLLEEEQDDGSRTGNLIQRNIIDPFHLVYGQRSQEVTVHDYCWLIARRVFEKYSVDQTWIDDFKNHIRFLHPFLAEAPFGTKHEANTLDHDVFSVLKSAGHEMGSRNRFDIPLPPEVIHMIYDFLVDDDDVVNLSKVFRIGPCSKRWKYMAAKYMLADDLDPKANVSTLIENVQQMPRSRYPKTANYRTIWNNMELIRDVMAHPTEWDELSATAPVTHHMTVENNGGSSRFAIRLQGYSKLVFIFEKSDGLQYLCGIVLNGLLIGHEEGAWSCVSVNSLRGLRVASTKDSFVGIQIKDAGSWETQWLGGCPPEGSHTQTHLEWNSSDCDLVVSYNYHVAKNPDILAGKQIYRTRDSLEV</sequence>
<dbReference type="EMBL" id="JAPVEB010000004">
    <property type="protein sequence ID" value="KAJ5264485.1"/>
    <property type="molecule type" value="Genomic_DNA"/>
</dbReference>
<name>A0ABQ8WD04_PENCH</name>
<gene>
    <name evidence="1" type="ORF">N7505_007278</name>
</gene>
<accession>A0ABQ8WD04</accession>
<dbReference type="Proteomes" id="UP001220256">
    <property type="component" value="Unassembled WGS sequence"/>
</dbReference>